<dbReference type="AlphaFoldDB" id="Q1PLE2"/>
<dbReference type="InterPro" id="IPR006130">
    <property type="entry name" value="Asp/Orn_carbamoylTrfase"/>
</dbReference>
<dbReference type="PRINTS" id="PR00100">
    <property type="entry name" value="AOTCASE"/>
</dbReference>
<dbReference type="GO" id="GO:0005829">
    <property type="term" value="C:cytosol"/>
    <property type="evidence" value="ECO:0007669"/>
    <property type="project" value="TreeGrafter"/>
</dbReference>
<evidence type="ECO:0000259" key="4">
    <source>
        <dbReference type="Pfam" id="PF02729"/>
    </source>
</evidence>
<dbReference type="SUPFAM" id="SSF53671">
    <property type="entry name" value="Aspartate/ornithine carbamoyltransferase"/>
    <property type="match status" value="1"/>
</dbReference>
<dbReference type="Pfam" id="PF02729">
    <property type="entry name" value="OTCace_N"/>
    <property type="match status" value="1"/>
</dbReference>
<accession>Q1PLE2</accession>
<dbReference type="PANTHER" id="PTHR45753">
    <property type="entry name" value="ORNITHINE CARBAMOYLTRANSFERASE, MITOCHONDRIAL"/>
    <property type="match status" value="1"/>
</dbReference>
<dbReference type="GO" id="GO:0016743">
    <property type="term" value="F:carboxyl- or carbamoyltransferase activity"/>
    <property type="evidence" value="ECO:0007669"/>
    <property type="project" value="InterPro"/>
</dbReference>
<reference evidence="5" key="1">
    <citation type="journal article" date="2006" name="Science">
        <title>Genomic islands and the ecology and evolution of Prochlorococcus.</title>
        <authorList>
            <person name="Coleman M.L."/>
            <person name="Sullivan M.B."/>
            <person name="Martiny A.C."/>
            <person name="Steglich C."/>
            <person name="Barry K."/>
            <person name="Delong E.F."/>
            <person name="Chisholm S.W."/>
        </authorList>
    </citation>
    <scope>NUCLEOTIDE SEQUENCE</scope>
</reference>
<dbReference type="PRINTS" id="PR00101">
    <property type="entry name" value="ATCASE"/>
</dbReference>
<dbReference type="InterPro" id="IPR006132">
    <property type="entry name" value="Asp/Orn_carbamoyltranf_P-bd"/>
</dbReference>
<evidence type="ECO:0000256" key="1">
    <source>
        <dbReference type="ARBA" id="ARBA00022679"/>
    </source>
</evidence>
<keyword evidence="1 2" id="KW-0808">Transferase</keyword>
<sequence length="392" mass="44817">MCLLIFVYKNVVISTNFGNFNILGSYKIKTLHKEKSFSFSRIGPDIYGSTHPQNLLSEIKERAEFLYELLDRHVISIDPFSKDCLLQLFRLAAKFESNPNRYISHNSPLKGKILINAFYEPSTRTRLSFDSAWHRLGGDSINITDKSSTGIAKGESHLDIAHMFNNYGDCVVLRESDNEAIFEMTKSLRIPIINAGNGIDEHPTQAMADLYTIFKWRPHLVNKSIDDNEKITIGIIGVPSRMRTVRSLLKLFCKFPYFIKKIIVIYDDKTIDKTDLFDEGQLEQLIESDLKIELETDMQKVLPSLDVTYINAIAWVGENYEVHGSSFKLHSELPFKKDSIILHPLARGPELSTSLDKTSKNWYFAQSRGAVFVRMALLTCLMDRTTRVMDVV</sequence>
<comment type="similarity">
    <text evidence="2">Belongs to the aspartate/ornithine carbamoyltransferase superfamily.</text>
</comment>
<dbReference type="GO" id="GO:0016597">
    <property type="term" value="F:amino acid binding"/>
    <property type="evidence" value="ECO:0007669"/>
    <property type="project" value="InterPro"/>
</dbReference>
<evidence type="ECO:0000256" key="2">
    <source>
        <dbReference type="RuleBase" id="RU003634"/>
    </source>
</evidence>
<evidence type="ECO:0000259" key="3">
    <source>
        <dbReference type="Pfam" id="PF00185"/>
    </source>
</evidence>
<organism evidence="5">
    <name type="scientific">uncultured Prochlorococcus marinus clone ASNC1092</name>
    <dbReference type="NCBI Taxonomy" id="379363"/>
    <lineage>
        <taxon>Bacteria</taxon>
        <taxon>Bacillati</taxon>
        <taxon>Cyanobacteriota</taxon>
        <taxon>Cyanophyceae</taxon>
        <taxon>Synechococcales</taxon>
        <taxon>Prochlorococcaceae</taxon>
        <taxon>Prochlorococcus</taxon>
    </lineage>
</organism>
<dbReference type="EMBL" id="DQ366711">
    <property type="protein sequence ID" value="ABE10734.1"/>
    <property type="molecule type" value="Genomic_DNA"/>
</dbReference>
<proteinExistence type="inferred from homology"/>
<feature type="domain" description="Aspartate/ornithine carbamoyltransferase carbamoyl-P binding" evidence="4">
    <location>
        <begin position="72"/>
        <end position="213"/>
    </location>
</feature>
<dbReference type="GO" id="GO:0006520">
    <property type="term" value="P:amino acid metabolic process"/>
    <property type="evidence" value="ECO:0007669"/>
    <property type="project" value="InterPro"/>
</dbReference>
<dbReference type="UniPathway" id="UPA00070">
    <property type="reaction ID" value="UER00116"/>
</dbReference>
<dbReference type="InterPro" id="IPR036901">
    <property type="entry name" value="Asp/Orn_carbamoylTrfase_sf"/>
</dbReference>
<evidence type="ECO:0000313" key="5">
    <source>
        <dbReference type="EMBL" id="ABE10734.1"/>
    </source>
</evidence>
<dbReference type="PANTHER" id="PTHR45753:SF6">
    <property type="entry name" value="ASPARTATE CARBAMOYLTRANSFERASE"/>
    <property type="match status" value="1"/>
</dbReference>
<dbReference type="Gene3D" id="3.40.50.1370">
    <property type="entry name" value="Aspartate/ornithine carbamoyltransferase"/>
    <property type="match status" value="2"/>
</dbReference>
<dbReference type="GO" id="GO:0044205">
    <property type="term" value="P:'de novo' UMP biosynthetic process"/>
    <property type="evidence" value="ECO:0007669"/>
    <property type="project" value="UniProtKB-UniPathway"/>
</dbReference>
<protein>
    <submittedName>
        <fullName evidence="5">Putative aspartate carbamoyltransferase</fullName>
    </submittedName>
</protein>
<dbReference type="PROSITE" id="PS00097">
    <property type="entry name" value="CARBAMOYLTRANSFERASE"/>
    <property type="match status" value="1"/>
</dbReference>
<name>Q1PLE2_PROMR</name>
<feature type="domain" description="Aspartate/ornithine carbamoyltransferase Asp/Orn-binding" evidence="3">
    <location>
        <begin position="230"/>
        <end position="380"/>
    </location>
</feature>
<dbReference type="InterPro" id="IPR006131">
    <property type="entry name" value="Asp_carbamoyltransf_Asp/Orn-bd"/>
</dbReference>
<reference evidence="5" key="2">
    <citation type="submission" date="2006-04" db="EMBL/GenBank/DDBJ databases">
        <title>Sequencing of the draft fosmids and assembly of Prochlorococcus marinus environmental genome fragment.</title>
        <authorList>
            <consortium name="US DOE Joint Genome Institute (JGI)"/>
            <person name="Copeland A."/>
            <person name="Lucas S."/>
            <person name="Lapidus A."/>
            <person name="Barry K."/>
            <person name="Detter J.C."/>
            <person name="Glavina T."/>
            <person name="Hammon N."/>
            <person name="Israni S."/>
            <person name="Richardson P."/>
        </authorList>
    </citation>
    <scope>NUCLEOTIDE SEQUENCE</scope>
</reference>
<gene>
    <name evidence="5" type="primary">pyrB</name>
    <name evidence="5" type="ORF">ASNC1092_0017</name>
</gene>
<dbReference type="Pfam" id="PF00185">
    <property type="entry name" value="OTCace"/>
    <property type="match status" value="1"/>
</dbReference>